<proteinExistence type="predicted"/>
<dbReference type="AlphaFoldDB" id="A0AB39XI45"/>
<organism evidence="3">
    <name type="scientific">Bradyrhizobium sp. LLZ17</name>
    <dbReference type="NCBI Taxonomy" id="3239388"/>
    <lineage>
        <taxon>Bacteria</taxon>
        <taxon>Pseudomonadati</taxon>
        <taxon>Pseudomonadota</taxon>
        <taxon>Alphaproteobacteria</taxon>
        <taxon>Hyphomicrobiales</taxon>
        <taxon>Nitrobacteraceae</taxon>
        <taxon>Bradyrhizobium</taxon>
    </lineage>
</organism>
<keyword evidence="2" id="KW-0812">Transmembrane</keyword>
<dbReference type="EMBL" id="CP165734">
    <property type="protein sequence ID" value="XDV57573.1"/>
    <property type="molecule type" value="Genomic_DNA"/>
</dbReference>
<accession>A0AB39XI45</accession>
<name>A0AB39XI45_9BRAD</name>
<evidence type="ECO:0000256" key="1">
    <source>
        <dbReference type="SAM" id="MobiDB-lite"/>
    </source>
</evidence>
<gene>
    <name evidence="3" type="ORF">AB8Z38_34485</name>
</gene>
<feature type="transmembrane region" description="Helical" evidence="2">
    <location>
        <begin position="6"/>
        <end position="26"/>
    </location>
</feature>
<feature type="region of interest" description="Disordered" evidence="1">
    <location>
        <begin position="33"/>
        <end position="58"/>
    </location>
</feature>
<evidence type="ECO:0000256" key="2">
    <source>
        <dbReference type="SAM" id="Phobius"/>
    </source>
</evidence>
<dbReference type="RefSeq" id="WP_369721995.1">
    <property type="nucleotide sequence ID" value="NZ_CP165734.1"/>
</dbReference>
<protein>
    <submittedName>
        <fullName evidence="3">Uncharacterized protein</fullName>
    </submittedName>
</protein>
<evidence type="ECO:0000313" key="3">
    <source>
        <dbReference type="EMBL" id="XDV57573.1"/>
    </source>
</evidence>
<reference evidence="3" key="1">
    <citation type="submission" date="2024-08" db="EMBL/GenBank/DDBJ databases">
        <authorList>
            <person name="Chaddad Z."/>
            <person name="Lamrabet M."/>
            <person name="Bouhnik O."/>
            <person name="Alami S."/>
            <person name="Wipf D."/>
            <person name="Courty P.E."/>
            <person name="Missbah El Idrissi M."/>
        </authorList>
    </citation>
    <scope>NUCLEOTIDE SEQUENCE</scope>
    <source>
        <strain evidence="3">LLZ17</strain>
    </source>
</reference>
<sequence>MALLEYRWLTIAGALLVGAGSIGVLVSRRKADEIDPPPDEPIDLPALPLINPKSKNKA</sequence>
<keyword evidence="2" id="KW-1133">Transmembrane helix</keyword>
<keyword evidence="2" id="KW-0472">Membrane</keyword>